<feature type="transmembrane region" description="Helical" evidence="1">
    <location>
        <begin position="61"/>
        <end position="80"/>
    </location>
</feature>
<comment type="caution">
    <text evidence="3">The sequence shown here is derived from an EMBL/GenBank/DDBJ whole genome shotgun (WGS) entry which is preliminary data.</text>
</comment>
<dbReference type="Proteomes" id="UP000003374">
    <property type="component" value="Unassembled WGS sequence"/>
</dbReference>
<keyword evidence="1" id="KW-1133">Transmembrane helix</keyword>
<dbReference type="InterPro" id="IPR000620">
    <property type="entry name" value="EamA_dom"/>
</dbReference>
<dbReference type="STRING" id="314278.NB231_10693"/>
<feature type="transmembrane region" description="Helical" evidence="1">
    <location>
        <begin position="220"/>
        <end position="240"/>
    </location>
</feature>
<dbReference type="EMBL" id="AAOF01000002">
    <property type="protein sequence ID" value="EAR22915.1"/>
    <property type="molecule type" value="Genomic_DNA"/>
</dbReference>
<keyword evidence="4" id="KW-1185">Reference proteome</keyword>
<gene>
    <name evidence="3" type="ORF">NB231_10693</name>
</gene>
<evidence type="ECO:0000313" key="3">
    <source>
        <dbReference type="EMBL" id="EAR22915.1"/>
    </source>
</evidence>
<dbReference type="PANTHER" id="PTHR22911:SF137">
    <property type="entry name" value="SOLUTE CARRIER FAMILY 35 MEMBER G2-RELATED"/>
    <property type="match status" value="1"/>
</dbReference>
<feature type="transmembrane region" description="Helical" evidence="1">
    <location>
        <begin position="187"/>
        <end position="208"/>
    </location>
</feature>
<keyword evidence="1" id="KW-0812">Transmembrane</keyword>
<dbReference type="HOGENOM" id="CLU_060016_1_0_6"/>
<proteinExistence type="predicted"/>
<dbReference type="RefSeq" id="WP_005002389.1">
    <property type="nucleotide sequence ID" value="NZ_CH672427.1"/>
</dbReference>
<dbReference type="Gene3D" id="1.10.3730.20">
    <property type="match status" value="1"/>
</dbReference>
<dbReference type="SUPFAM" id="SSF103481">
    <property type="entry name" value="Multidrug resistance efflux transporter EmrE"/>
    <property type="match status" value="2"/>
</dbReference>
<evidence type="ECO:0000256" key="1">
    <source>
        <dbReference type="SAM" id="Phobius"/>
    </source>
</evidence>
<reference evidence="3 4" key="1">
    <citation type="submission" date="2006-02" db="EMBL/GenBank/DDBJ databases">
        <authorList>
            <person name="Waterbury J."/>
            <person name="Ferriera S."/>
            <person name="Johnson J."/>
            <person name="Kravitz S."/>
            <person name="Halpern A."/>
            <person name="Remington K."/>
            <person name="Beeson K."/>
            <person name="Tran B."/>
            <person name="Rogers Y.-H."/>
            <person name="Friedman R."/>
            <person name="Venter J.C."/>
        </authorList>
    </citation>
    <scope>NUCLEOTIDE SEQUENCE [LARGE SCALE GENOMIC DNA]</scope>
    <source>
        <strain evidence="3 4">Nb-231</strain>
    </source>
</reference>
<evidence type="ECO:0000313" key="4">
    <source>
        <dbReference type="Proteomes" id="UP000003374"/>
    </source>
</evidence>
<sequence>MAWLPLALLSAFSLASADACSKKFLPSYRAREMVLVRFAYSALLLAPLLYFSPLPAVPPAFWGWLALALPLEILAMLLYMQAIRDSPLSLTLPYLAFTPVFTTLAGYLLLGERISTQGLLGIVLVVSGAYLLNLEASGTPGRDHLSKPLRAIANERGSRMMLAVAIIYGLTSVIGKIELQYASPWSFAAIYFVLLGLLSLVLFACSSPRPRVLHVLGRKPAIHLLIGGLFTAMIVTHFMALEQVATAYMISAKRTSILFGMLYGALLFGEQGLLRRLTAGALMVVGVTLLAV</sequence>
<accession>A4BNW6</accession>
<feature type="transmembrane region" description="Helical" evidence="1">
    <location>
        <begin position="157"/>
        <end position="175"/>
    </location>
</feature>
<protein>
    <recommendedName>
        <fullName evidence="2">EamA domain-containing protein</fullName>
    </recommendedName>
</protein>
<dbReference type="PANTHER" id="PTHR22911">
    <property type="entry name" value="ACYL-MALONYL CONDENSING ENZYME-RELATED"/>
    <property type="match status" value="1"/>
</dbReference>
<dbReference type="Pfam" id="PF00892">
    <property type="entry name" value="EamA"/>
    <property type="match status" value="2"/>
</dbReference>
<organism evidence="3 4">
    <name type="scientific">Nitrococcus mobilis Nb-231</name>
    <dbReference type="NCBI Taxonomy" id="314278"/>
    <lineage>
        <taxon>Bacteria</taxon>
        <taxon>Pseudomonadati</taxon>
        <taxon>Pseudomonadota</taxon>
        <taxon>Gammaproteobacteria</taxon>
        <taxon>Chromatiales</taxon>
        <taxon>Ectothiorhodospiraceae</taxon>
        <taxon>Nitrococcus</taxon>
    </lineage>
</organism>
<feature type="domain" description="EamA" evidence="2">
    <location>
        <begin position="160"/>
        <end position="290"/>
    </location>
</feature>
<dbReference type="AlphaFoldDB" id="A4BNW6"/>
<dbReference type="GO" id="GO:0016020">
    <property type="term" value="C:membrane"/>
    <property type="evidence" value="ECO:0007669"/>
    <property type="project" value="InterPro"/>
</dbReference>
<dbReference type="OrthoDB" id="5762785at2"/>
<dbReference type="InterPro" id="IPR037185">
    <property type="entry name" value="EmrE-like"/>
</dbReference>
<evidence type="ECO:0000259" key="2">
    <source>
        <dbReference type="Pfam" id="PF00892"/>
    </source>
</evidence>
<feature type="transmembrane region" description="Helical" evidence="1">
    <location>
        <begin position="116"/>
        <end position="136"/>
    </location>
</feature>
<name>A4BNW6_9GAMM</name>
<feature type="transmembrane region" description="Helical" evidence="1">
    <location>
        <begin position="92"/>
        <end position="110"/>
    </location>
</feature>
<keyword evidence="1" id="KW-0472">Membrane</keyword>
<dbReference type="eggNOG" id="COG0697">
    <property type="taxonomic scope" value="Bacteria"/>
</dbReference>
<feature type="domain" description="EamA" evidence="2">
    <location>
        <begin position="3"/>
        <end position="133"/>
    </location>
</feature>